<keyword evidence="2" id="KW-0472">Membrane</keyword>
<evidence type="ECO:0000313" key="3">
    <source>
        <dbReference type="EMBL" id="BCT92231.1"/>
    </source>
</evidence>
<gene>
    <name evidence="3" type="ORF">LYSCAS_12550</name>
</gene>
<evidence type="ECO:0000256" key="1">
    <source>
        <dbReference type="SAM" id="MobiDB-lite"/>
    </source>
</evidence>
<name>A0ABM7Q4Q2_9GAMM</name>
<feature type="region of interest" description="Disordered" evidence="1">
    <location>
        <begin position="84"/>
        <end position="134"/>
    </location>
</feature>
<evidence type="ECO:0000313" key="4">
    <source>
        <dbReference type="Proteomes" id="UP000681317"/>
    </source>
</evidence>
<dbReference type="RefSeq" id="WP_213436829.1">
    <property type="nucleotide sequence ID" value="NZ_AP024545.1"/>
</dbReference>
<dbReference type="Proteomes" id="UP000681317">
    <property type="component" value="Chromosome"/>
</dbReference>
<accession>A0ABM7Q4Q2</accession>
<protein>
    <recommendedName>
        <fullName evidence="5">DUF3618 domain-containing protein</fullName>
    </recommendedName>
</protein>
<keyword evidence="4" id="KW-1185">Reference proteome</keyword>
<reference evidence="3 4" key="1">
    <citation type="submission" date="2021-03" db="EMBL/GenBank/DDBJ databases">
        <title>Complete Genome Sequences of Two Lysobacter Strains Isolated from Sea Water (Lysobacter caseinilyticus) and Soil (Lysobacter helvus) in South Korea.</title>
        <authorList>
            <person name="Watanabe Y."/>
            <person name="Arakawa K."/>
        </authorList>
    </citation>
    <scope>NUCLEOTIDE SEQUENCE [LARGE SCALE GENOMIC DNA]</scope>
    <source>
        <strain evidence="3 4">KVB24</strain>
    </source>
</reference>
<dbReference type="EMBL" id="AP024545">
    <property type="protein sequence ID" value="BCT92231.1"/>
    <property type="molecule type" value="Genomic_DNA"/>
</dbReference>
<keyword evidence="2" id="KW-1133">Transmembrane helix</keyword>
<feature type="compositionally biased region" description="Low complexity" evidence="1">
    <location>
        <begin position="115"/>
        <end position="134"/>
    </location>
</feature>
<evidence type="ECO:0008006" key="5">
    <source>
        <dbReference type="Google" id="ProtNLM"/>
    </source>
</evidence>
<sequence length="134" mass="14378">MNKQLIALPERAVEMAGKWGGELLDLGSQISSRGEKWLETGAKLGALRAGTKAATKVVRRYPIVTVATVAGAGLLWYLARRKAKQAENGDGRAAIEGSSRRVDARRSNGAKRATRTTTARKTTRARSTPATDES</sequence>
<evidence type="ECO:0000256" key="2">
    <source>
        <dbReference type="SAM" id="Phobius"/>
    </source>
</evidence>
<proteinExistence type="predicted"/>
<keyword evidence="2" id="KW-0812">Transmembrane</keyword>
<organism evidence="3 4">
    <name type="scientific">Noviluteimonas caseinilytica</name>
    <dbReference type="NCBI Taxonomy" id="2675101"/>
    <lineage>
        <taxon>Bacteria</taxon>
        <taxon>Pseudomonadati</taxon>
        <taxon>Pseudomonadota</taxon>
        <taxon>Gammaproteobacteria</taxon>
        <taxon>Lysobacterales</taxon>
        <taxon>Lysobacteraceae</taxon>
        <taxon>Noviluteimonas</taxon>
    </lineage>
</organism>
<feature type="transmembrane region" description="Helical" evidence="2">
    <location>
        <begin position="61"/>
        <end position="79"/>
    </location>
</feature>